<dbReference type="EMBL" id="CAUJNA010003493">
    <property type="protein sequence ID" value="CAJ1403359.1"/>
    <property type="molecule type" value="Genomic_DNA"/>
</dbReference>
<dbReference type="Pfam" id="PF13540">
    <property type="entry name" value="RCC1_2"/>
    <property type="match status" value="1"/>
</dbReference>
<dbReference type="AlphaFoldDB" id="A0AA36JE17"/>
<gene>
    <name evidence="2" type="ORF">EVOR1521_LOCUS26048</name>
</gene>
<evidence type="ECO:0008006" key="4">
    <source>
        <dbReference type="Google" id="ProtNLM"/>
    </source>
</evidence>
<dbReference type="InterPro" id="IPR051553">
    <property type="entry name" value="Ran_GTPase-activating"/>
</dbReference>
<feature type="chain" id="PRO_5041375091" description="Ubiquitin-like domain-containing protein" evidence="1">
    <location>
        <begin position="21"/>
        <end position="460"/>
    </location>
</feature>
<keyword evidence="3" id="KW-1185">Reference proteome</keyword>
<dbReference type="CDD" id="cd17039">
    <property type="entry name" value="Ubl_ubiquitin_like"/>
    <property type="match status" value="1"/>
</dbReference>
<dbReference type="SUPFAM" id="SSF50985">
    <property type="entry name" value="RCC1/BLIP-II"/>
    <property type="match status" value="1"/>
</dbReference>
<feature type="signal peptide" evidence="1">
    <location>
        <begin position="1"/>
        <end position="20"/>
    </location>
</feature>
<dbReference type="PANTHER" id="PTHR45982">
    <property type="entry name" value="REGULATOR OF CHROMOSOME CONDENSATION"/>
    <property type="match status" value="1"/>
</dbReference>
<proteinExistence type="predicted"/>
<keyword evidence="1" id="KW-0732">Signal</keyword>
<reference evidence="2" key="1">
    <citation type="submission" date="2023-08" db="EMBL/GenBank/DDBJ databases">
        <authorList>
            <person name="Chen Y."/>
            <person name="Shah S."/>
            <person name="Dougan E. K."/>
            <person name="Thang M."/>
            <person name="Chan C."/>
        </authorList>
    </citation>
    <scope>NUCLEOTIDE SEQUENCE</scope>
</reference>
<protein>
    <recommendedName>
        <fullName evidence="4">Ubiquitin-like domain-containing protein</fullName>
    </recommendedName>
</protein>
<name>A0AA36JE17_9DINO</name>
<dbReference type="PANTHER" id="PTHR45982:SF1">
    <property type="entry name" value="REGULATOR OF CHROMOSOME CONDENSATION"/>
    <property type="match status" value="1"/>
</dbReference>
<dbReference type="Proteomes" id="UP001178507">
    <property type="component" value="Unassembled WGS sequence"/>
</dbReference>
<organism evidence="2 3">
    <name type="scientific">Effrenium voratum</name>
    <dbReference type="NCBI Taxonomy" id="2562239"/>
    <lineage>
        <taxon>Eukaryota</taxon>
        <taxon>Sar</taxon>
        <taxon>Alveolata</taxon>
        <taxon>Dinophyceae</taxon>
        <taxon>Suessiales</taxon>
        <taxon>Symbiodiniaceae</taxon>
        <taxon>Effrenium</taxon>
    </lineage>
</organism>
<evidence type="ECO:0000256" key="1">
    <source>
        <dbReference type="SAM" id="SignalP"/>
    </source>
</evidence>
<accession>A0AA36JE17</accession>
<evidence type="ECO:0000313" key="3">
    <source>
        <dbReference type="Proteomes" id="UP001178507"/>
    </source>
</evidence>
<dbReference type="SUPFAM" id="SSF54236">
    <property type="entry name" value="Ubiquitin-like"/>
    <property type="match status" value="1"/>
</dbReference>
<sequence length="460" mass="49476">MAKLTLRVSLLSGEFVSVAAAPDTALRDLRRRAERKLARGIAALVWGARLLEESGTLQEAGLQDGDALVATVQGARIETCRRSPAFFLVRGDGSVLTWGDCSLGVPELKAPRQICACSAGFAAVAADGSVLTWGHRRCCLPEADLDLGDVKQLCATEDAFAALRGDGSVATWGCRRLGGDSRRVQSRLRRVRLMAASLGAFCAVREDGTAVMWGSARYGARSSAPELRDARQLVATKSAFAALQGDGSVRTWGVAEWETPEDRMAQICASEESFAGIRLSDGAVVTWGGASSSVDQADVVQIAATRFAFAALTRDGRVVAWGHPRFGGACARAKKIRDARQLFASCAAFAVLRADGSVVTWGDARFGGESLALQEQLQDIRKISRLKRRFFEGEPVESTERPTVEDLRWMRLIMKAGGGIFKEKVMPSMREINELLRTRTSVFEASGNISDSDASGQPLT</sequence>
<evidence type="ECO:0000313" key="2">
    <source>
        <dbReference type="EMBL" id="CAJ1403359.1"/>
    </source>
</evidence>
<dbReference type="InterPro" id="IPR009091">
    <property type="entry name" value="RCC1/BLIP-II"/>
</dbReference>
<comment type="caution">
    <text evidence="2">The sequence shown here is derived from an EMBL/GenBank/DDBJ whole genome shotgun (WGS) entry which is preliminary data.</text>
</comment>
<dbReference type="Gene3D" id="2.130.10.30">
    <property type="entry name" value="Regulator of chromosome condensation 1/beta-lactamase-inhibitor protein II"/>
    <property type="match status" value="2"/>
</dbReference>
<dbReference type="InterPro" id="IPR029071">
    <property type="entry name" value="Ubiquitin-like_domsf"/>
</dbReference>